<dbReference type="Proteomes" id="UP001596417">
    <property type="component" value="Unassembled WGS sequence"/>
</dbReference>
<protein>
    <submittedName>
        <fullName evidence="2">MarR family transcriptional regulator</fullName>
    </submittedName>
</protein>
<keyword evidence="3" id="KW-1185">Reference proteome</keyword>
<feature type="compositionally biased region" description="Polar residues" evidence="1">
    <location>
        <begin position="1"/>
        <end position="14"/>
    </location>
</feature>
<accession>A0ABD5YNH0</accession>
<feature type="region of interest" description="Disordered" evidence="1">
    <location>
        <begin position="1"/>
        <end position="21"/>
    </location>
</feature>
<reference evidence="2 3" key="1">
    <citation type="journal article" date="2019" name="Int. J. Syst. Evol. Microbiol.">
        <title>The Global Catalogue of Microorganisms (GCM) 10K type strain sequencing project: providing services to taxonomists for standard genome sequencing and annotation.</title>
        <authorList>
            <consortium name="The Broad Institute Genomics Platform"/>
            <consortium name="The Broad Institute Genome Sequencing Center for Infectious Disease"/>
            <person name="Wu L."/>
            <person name="Ma J."/>
        </authorList>
    </citation>
    <scope>NUCLEOTIDE SEQUENCE [LARGE SCALE GENOMIC DNA]</scope>
    <source>
        <strain evidence="2 3">RDMS1</strain>
    </source>
</reference>
<comment type="caution">
    <text evidence="2">The sequence shown here is derived from an EMBL/GenBank/DDBJ whole genome shotgun (WGS) entry which is preliminary data.</text>
</comment>
<gene>
    <name evidence="2" type="ORF">ACFQL7_08955</name>
</gene>
<organism evidence="2 3">
    <name type="scientific">Halocatena marina</name>
    <dbReference type="NCBI Taxonomy" id="2934937"/>
    <lineage>
        <taxon>Archaea</taxon>
        <taxon>Methanobacteriati</taxon>
        <taxon>Methanobacteriota</taxon>
        <taxon>Stenosarchaea group</taxon>
        <taxon>Halobacteria</taxon>
        <taxon>Halobacteriales</taxon>
        <taxon>Natronomonadaceae</taxon>
        <taxon>Halocatena</taxon>
    </lineage>
</organism>
<evidence type="ECO:0000313" key="2">
    <source>
        <dbReference type="EMBL" id="MFC7189972.1"/>
    </source>
</evidence>
<dbReference type="InterPro" id="IPR036388">
    <property type="entry name" value="WH-like_DNA-bd_sf"/>
</dbReference>
<evidence type="ECO:0000256" key="1">
    <source>
        <dbReference type="SAM" id="MobiDB-lite"/>
    </source>
</evidence>
<sequence>MSQPDTSTGSTLKSTAHHRFERLRAQSPSAKLVYRVLNESESPLTTQILSERTLLAPRTTRYALRRLRETDLVYRTVCSDDPRQYRYQAVVIDHTQ</sequence>
<dbReference type="GeneID" id="76199540"/>
<proteinExistence type="predicted"/>
<name>A0ABD5YNH0_9EURY</name>
<dbReference type="AlphaFoldDB" id="A0ABD5YNH0"/>
<evidence type="ECO:0000313" key="3">
    <source>
        <dbReference type="Proteomes" id="UP001596417"/>
    </source>
</evidence>
<dbReference type="EMBL" id="JBHTAX010000001">
    <property type="protein sequence ID" value="MFC7189972.1"/>
    <property type="molecule type" value="Genomic_DNA"/>
</dbReference>
<dbReference type="RefSeq" id="WP_264554659.1">
    <property type="nucleotide sequence ID" value="NZ_CP109979.1"/>
</dbReference>
<dbReference type="Gene3D" id="1.10.10.10">
    <property type="entry name" value="Winged helix-like DNA-binding domain superfamily/Winged helix DNA-binding domain"/>
    <property type="match status" value="1"/>
</dbReference>
<dbReference type="SUPFAM" id="SSF46785">
    <property type="entry name" value="Winged helix' DNA-binding domain"/>
    <property type="match status" value="1"/>
</dbReference>
<dbReference type="InterPro" id="IPR036390">
    <property type="entry name" value="WH_DNA-bd_sf"/>
</dbReference>